<gene>
    <name evidence="1" type="ORF">HYN43_021380</name>
</gene>
<proteinExistence type="predicted"/>
<evidence type="ECO:0000313" key="1">
    <source>
        <dbReference type="EMBL" id="AYL97686.1"/>
    </source>
</evidence>
<dbReference type="OrthoDB" id="798947at2"/>
<protein>
    <submittedName>
        <fullName evidence="1">Uncharacterized protein</fullName>
    </submittedName>
</protein>
<evidence type="ECO:0000313" key="2">
    <source>
        <dbReference type="Proteomes" id="UP000270046"/>
    </source>
</evidence>
<dbReference type="Proteomes" id="UP000270046">
    <property type="component" value="Chromosome"/>
</dbReference>
<dbReference type="AlphaFoldDB" id="A0A494VQ80"/>
<name>A0A494VQ80_9SPHI</name>
<sequence length="73" mass="7851">MTTLTIQIPDGESSVIATIADLVKNAGGEINIDIDDENLSQQEFDALQEGLKEAILIKKGIVKGIPASQLWND</sequence>
<dbReference type="EMBL" id="CP032869">
    <property type="protein sequence ID" value="AYL97686.1"/>
    <property type="molecule type" value="Genomic_DNA"/>
</dbReference>
<organism evidence="1 2">
    <name type="scientific">Mucilaginibacter celer</name>
    <dbReference type="NCBI Taxonomy" id="2305508"/>
    <lineage>
        <taxon>Bacteria</taxon>
        <taxon>Pseudomonadati</taxon>
        <taxon>Bacteroidota</taxon>
        <taxon>Sphingobacteriia</taxon>
        <taxon>Sphingobacteriales</taxon>
        <taxon>Sphingobacteriaceae</taxon>
        <taxon>Mucilaginibacter</taxon>
    </lineage>
</organism>
<dbReference type="RefSeq" id="WP_119405975.1">
    <property type="nucleotide sequence ID" value="NZ_CP032869.1"/>
</dbReference>
<accession>A0A494VQ80</accession>
<keyword evidence="2" id="KW-1185">Reference proteome</keyword>
<reference evidence="1 2" key="1">
    <citation type="submission" date="2018-10" db="EMBL/GenBank/DDBJ databases">
        <title>Genome sequencing of Mucilaginibacter sp. HYN0043.</title>
        <authorList>
            <person name="Kim M."/>
            <person name="Yi H."/>
        </authorList>
    </citation>
    <scope>NUCLEOTIDE SEQUENCE [LARGE SCALE GENOMIC DNA]</scope>
    <source>
        <strain evidence="1 2">HYN0043</strain>
    </source>
</reference>
<dbReference type="KEGG" id="muh:HYN43_021380"/>